<dbReference type="InterPro" id="IPR014820">
    <property type="entry name" value="PriCT_1"/>
</dbReference>
<organism evidence="2 3">
    <name type="scientific">Fictibacillus phosphorivorans</name>
    <dbReference type="NCBI Taxonomy" id="1221500"/>
    <lineage>
        <taxon>Bacteria</taxon>
        <taxon>Bacillati</taxon>
        <taxon>Bacillota</taxon>
        <taxon>Bacilli</taxon>
        <taxon>Bacillales</taxon>
        <taxon>Fictibacillaceae</taxon>
        <taxon>Fictibacillus</taxon>
    </lineage>
</organism>
<dbReference type="AlphaFoldDB" id="A0A160IM59"/>
<evidence type="ECO:0000313" key="3">
    <source>
        <dbReference type="Proteomes" id="UP000076623"/>
    </source>
</evidence>
<dbReference type="KEGG" id="fpn:ABE65_011580"/>
<accession>A0A160IM59</accession>
<sequence>MVQNVNKKQDSIVSIPDILSFMTHDSLMLYKKKGTSAPLRNVVRFTEAEKNAPHKRGVVFVSSSKEDLTEGKGLVVTSYETLQEKYRNLSHWTPNTFRGGTYYDFKNRIIKGHERENLKQINVISLDIDTKNADLYALYIGCEELGLPRPNLLLATPRGYQVFFVLSSPFYITNREQYKSLRIAERLSNNIRHALKNYAPVDTNCVPFGFYRIPKEENVLDFYATPADTASLIKWSVDYEKRNMFSVIYSNQTREEDLTRSDWYRALITSKKIDSGYHGSSRNNALMTLALANFQSGRELEEAYDELDQFNSNMMKPLSKQEFERTLKSAYSGKYKGVKRSYVESLLELWTDGQAQFVGREGWYKFKKPRQERTRSHYDERESDLLAVLKEKTTGVNPYLEGSLRMLAETCGMALSTLKEVLKQSKQIIKQTIGRGRNAVTKIASKSVLFQHLIETRQQRTPEAQLAFIDLFPKRDQAFIVLNQNDKVTVPFLITESPPRSRSG</sequence>
<dbReference type="EMBL" id="CP015378">
    <property type="protein sequence ID" value="ANC77408.1"/>
    <property type="molecule type" value="Genomic_DNA"/>
</dbReference>
<gene>
    <name evidence="2" type="ORF">ABE65_011580</name>
</gene>
<dbReference type="STRING" id="1221500.ABE65_011580"/>
<dbReference type="Pfam" id="PF08708">
    <property type="entry name" value="PriCT_1"/>
    <property type="match status" value="1"/>
</dbReference>
<keyword evidence="3" id="KW-1185">Reference proteome</keyword>
<feature type="domain" description="Primase C-terminal 1" evidence="1">
    <location>
        <begin position="270"/>
        <end position="336"/>
    </location>
</feature>
<name>A0A160IM59_9BACL</name>
<dbReference type="SMART" id="SM00942">
    <property type="entry name" value="PriCT_1"/>
    <property type="match status" value="1"/>
</dbReference>
<evidence type="ECO:0000313" key="2">
    <source>
        <dbReference type="EMBL" id="ANC77408.1"/>
    </source>
</evidence>
<reference evidence="2 3" key="1">
    <citation type="submission" date="2016-04" db="EMBL/GenBank/DDBJ databases">
        <title>Complete genome sequence of Fictibacillus phosphorivorans G25-29, a strain toxic to nematodes.</title>
        <authorList>
            <person name="Zheng Z."/>
        </authorList>
    </citation>
    <scope>NUCLEOTIDE SEQUENCE [LARGE SCALE GENOMIC DNA]</scope>
    <source>
        <strain evidence="2 3">G25-29</strain>
    </source>
</reference>
<evidence type="ECO:0000259" key="1">
    <source>
        <dbReference type="SMART" id="SM00942"/>
    </source>
</evidence>
<proteinExistence type="predicted"/>
<protein>
    <recommendedName>
        <fullName evidence="1">Primase C-terminal 1 domain-containing protein</fullName>
    </recommendedName>
</protein>
<dbReference type="Proteomes" id="UP000076623">
    <property type="component" value="Chromosome"/>
</dbReference>